<dbReference type="Pfam" id="PF12900">
    <property type="entry name" value="Pyridox_ox_2"/>
    <property type="match status" value="1"/>
</dbReference>
<evidence type="ECO:0000313" key="1">
    <source>
        <dbReference type="EMBL" id="SEU25451.1"/>
    </source>
</evidence>
<organism evidence="1 2">
    <name type="scientific">Nonomuraea wenchangensis</name>
    <dbReference type="NCBI Taxonomy" id="568860"/>
    <lineage>
        <taxon>Bacteria</taxon>
        <taxon>Bacillati</taxon>
        <taxon>Actinomycetota</taxon>
        <taxon>Actinomycetes</taxon>
        <taxon>Streptosporangiales</taxon>
        <taxon>Streptosporangiaceae</taxon>
        <taxon>Nonomuraea</taxon>
    </lineage>
</organism>
<dbReference type="RefSeq" id="WP_177240872.1">
    <property type="nucleotide sequence ID" value="NZ_FOHX01000008.1"/>
</dbReference>
<dbReference type="STRING" id="568860.SAMN05421811_108271"/>
<name>A0A1I0KK79_9ACTN</name>
<dbReference type="EMBL" id="FOHX01000008">
    <property type="protein sequence ID" value="SEU25451.1"/>
    <property type="molecule type" value="Genomic_DNA"/>
</dbReference>
<accession>A0A1I0KK79</accession>
<dbReference type="InterPro" id="IPR012349">
    <property type="entry name" value="Split_barrel_FMN-bd"/>
</dbReference>
<evidence type="ECO:0000313" key="2">
    <source>
        <dbReference type="Proteomes" id="UP000199361"/>
    </source>
</evidence>
<protein>
    <submittedName>
        <fullName evidence="1">Pyridoxamine 5'-phosphate oxidase</fullName>
    </submittedName>
</protein>
<gene>
    <name evidence="1" type="ORF">SAMN05421811_108271</name>
</gene>
<reference evidence="1 2" key="1">
    <citation type="submission" date="2016-10" db="EMBL/GenBank/DDBJ databases">
        <authorList>
            <person name="de Groot N.N."/>
        </authorList>
    </citation>
    <scope>NUCLEOTIDE SEQUENCE [LARGE SCALE GENOMIC DNA]</scope>
    <source>
        <strain evidence="1 2">CGMCC 4.5598</strain>
    </source>
</reference>
<sequence length="141" mass="15377">MPYRSTQPRPVSHPLSRQEGLRLLGNVTFGRLVFISRALPGIRLVSHVMDGEDVLVGLPEDCAVVSLLSQVAPVVYEADALDTATRHGWSIVLTGRAGLVESDEEIARALRLLRPWPGEEIGVVVRIHPELVTGTRIDDGP</sequence>
<dbReference type="AlphaFoldDB" id="A0A1I0KK79"/>
<dbReference type="SUPFAM" id="SSF50475">
    <property type="entry name" value="FMN-binding split barrel"/>
    <property type="match status" value="1"/>
</dbReference>
<dbReference type="Proteomes" id="UP000199361">
    <property type="component" value="Unassembled WGS sequence"/>
</dbReference>
<dbReference type="Gene3D" id="2.30.110.10">
    <property type="entry name" value="Electron Transport, Fmn-binding Protein, Chain A"/>
    <property type="match status" value="1"/>
</dbReference>
<keyword evidence="2" id="KW-1185">Reference proteome</keyword>
<dbReference type="InterPro" id="IPR024747">
    <property type="entry name" value="Pyridox_Oxase-rel"/>
</dbReference>
<proteinExistence type="predicted"/>